<feature type="binding site" evidence="13">
    <location>
        <position position="754"/>
    </location>
    <ligand>
        <name>[4Fe-4S] cluster</name>
        <dbReference type="ChEBI" id="CHEBI:49883"/>
        <label>2</label>
    </ligand>
</feature>
<dbReference type="Gene3D" id="3.40.50.920">
    <property type="match status" value="1"/>
</dbReference>
<dbReference type="GO" id="GO:0051539">
    <property type="term" value="F:4 iron, 4 sulfur cluster binding"/>
    <property type="evidence" value="ECO:0007669"/>
    <property type="project" value="UniProtKB-KW"/>
</dbReference>
<dbReference type="FunFam" id="3.40.50.970:FF:000012">
    <property type="entry name" value="Pyruvate:ferredoxin (Flavodoxin) oxidoreductase"/>
    <property type="match status" value="1"/>
</dbReference>
<dbReference type="NCBIfam" id="TIGR02176">
    <property type="entry name" value="pyruv_ox_red"/>
    <property type="match status" value="1"/>
</dbReference>
<evidence type="ECO:0000256" key="2">
    <source>
        <dbReference type="ARBA" id="ARBA00022448"/>
    </source>
</evidence>
<feature type="binding site" evidence="13">
    <location>
        <position position="708"/>
    </location>
    <ligand>
        <name>[4Fe-4S] cluster</name>
        <dbReference type="ChEBI" id="CHEBI:49883"/>
        <label>2</label>
    </ligand>
</feature>
<dbReference type="InterPro" id="IPR011766">
    <property type="entry name" value="TPP_enzyme_TPP-bd"/>
</dbReference>
<dbReference type="OrthoDB" id="9794954at2"/>
<feature type="binding site" evidence="13">
    <location>
        <position position="1089"/>
    </location>
    <ligand>
        <name>[4Fe-4S] cluster</name>
        <dbReference type="ChEBI" id="CHEBI:49883"/>
        <label>3</label>
    </ligand>
</feature>
<dbReference type="InterPro" id="IPR017896">
    <property type="entry name" value="4Fe4S_Fe-S-bd"/>
</dbReference>
<dbReference type="GO" id="GO:0006979">
    <property type="term" value="P:response to oxidative stress"/>
    <property type="evidence" value="ECO:0007669"/>
    <property type="project" value="TreeGrafter"/>
</dbReference>
<feature type="binding site" evidence="11">
    <location>
        <position position="65"/>
    </location>
    <ligand>
        <name>thiamine diphosphate</name>
        <dbReference type="ChEBI" id="CHEBI:58937"/>
    </ligand>
</feature>
<dbReference type="SUPFAM" id="SSF52518">
    <property type="entry name" value="Thiamin diphosphate-binding fold (THDP-binding)"/>
    <property type="match status" value="2"/>
</dbReference>
<dbReference type="Gene3D" id="3.40.920.10">
    <property type="entry name" value="Pyruvate-ferredoxin oxidoreductase, PFOR, domain III"/>
    <property type="match status" value="1"/>
</dbReference>
<dbReference type="Pfam" id="PF01558">
    <property type="entry name" value="POR"/>
    <property type="match status" value="1"/>
</dbReference>
<keyword evidence="2 10" id="KW-0813">Transport</keyword>
<feature type="site" description="Important for catalytic activity" evidence="12">
    <location>
        <position position="32"/>
    </location>
</feature>
<dbReference type="GO" id="GO:0044281">
    <property type="term" value="P:small molecule metabolic process"/>
    <property type="evidence" value="ECO:0007669"/>
    <property type="project" value="UniProtKB-ARBA"/>
</dbReference>
<evidence type="ECO:0000256" key="13">
    <source>
        <dbReference type="PIRSR" id="PIRSR000159-50"/>
    </source>
</evidence>
<evidence type="ECO:0000256" key="9">
    <source>
        <dbReference type="ARBA" id="ARBA00048963"/>
    </source>
</evidence>
<dbReference type="PROSITE" id="PS51379">
    <property type="entry name" value="4FE4S_FER_2"/>
    <property type="match status" value="2"/>
</dbReference>
<dbReference type="Gene3D" id="4.10.780.10">
    <property type="entry name" value="Pyruvate-flavodoxin oxidoreductase, EKR domain"/>
    <property type="match status" value="1"/>
</dbReference>
<dbReference type="FunFam" id="3.40.920.10:FF:000001">
    <property type="entry name" value="Pyruvate:ferredoxin (Flavodoxin) oxidoreductase"/>
    <property type="match status" value="1"/>
</dbReference>
<dbReference type="InterPro" id="IPR029061">
    <property type="entry name" value="THDP-binding"/>
</dbReference>
<dbReference type="GO" id="GO:0016903">
    <property type="term" value="F:oxidoreductase activity, acting on the aldehyde or oxo group of donors"/>
    <property type="evidence" value="ECO:0007669"/>
    <property type="project" value="InterPro"/>
</dbReference>
<feature type="binding site" evidence="13">
    <location>
        <position position="698"/>
    </location>
    <ligand>
        <name>[4Fe-4S] cluster</name>
        <dbReference type="ChEBI" id="CHEBI:49883"/>
        <label>1</label>
    </ligand>
</feature>
<dbReference type="SMART" id="SM00890">
    <property type="entry name" value="EKR"/>
    <property type="match status" value="1"/>
</dbReference>
<dbReference type="Proteomes" id="UP000251075">
    <property type="component" value="Unassembled WGS sequence"/>
</dbReference>
<dbReference type="CDD" id="cd03377">
    <property type="entry name" value="TPP_PFOR_PNO"/>
    <property type="match status" value="1"/>
</dbReference>
<feature type="binding site" evidence="13">
    <location>
        <position position="704"/>
    </location>
    <ligand>
        <name>[4Fe-4S] cluster</name>
        <dbReference type="ChEBI" id="CHEBI:49883"/>
        <label>1</label>
    </ligand>
</feature>
<dbReference type="Gene3D" id="3.30.70.20">
    <property type="match status" value="1"/>
</dbReference>
<dbReference type="GO" id="GO:0005506">
    <property type="term" value="F:iron ion binding"/>
    <property type="evidence" value="ECO:0007669"/>
    <property type="project" value="InterPro"/>
</dbReference>
<keyword evidence="4 13" id="KW-0479">Metal-binding</keyword>
<feature type="domain" description="4Fe-4S ferredoxin-type" evidence="14">
    <location>
        <begin position="745"/>
        <end position="773"/>
    </location>
</feature>
<feature type="binding site" evidence="11">
    <location>
        <position position="115"/>
    </location>
    <ligand>
        <name>pyruvate</name>
        <dbReference type="ChEBI" id="CHEBI:15361"/>
    </ligand>
</feature>
<dbReference type="InterPro" id="IPR050722">
    <property type="entry name" value="Pyruvate:ferred/Flavod_OxRd"/>
</dbReference>
<dbReference type="Gene3D" id="3.40.50.970">
    <property type="match status" value="2"/>
</dbReference>
<feature type="binding site" evidence="11">
    <location>
        <begin position="980"/>
        <end position="983"/>
    </location>
    <ligand>
        <name>thiamine diphosphate</name>
        <dbReference type="ChEBI" id="CHEBI:58937"/>
    </ligand>
</feature>
<dbReference type="InterPro" id="IPR011895">
    <property type="entry name" value="Pyrv_flavodox_OxRed"/>
</dbReference>
<dbReference type="Pfam" id="PF10371">
    <property type="entry name" value="EKR"/>
    <property type="match status" value="1"/>
</dbReference>
<dbReference type="FunFam" id="3.40.50.920:FF:000007">
    <property type="entry name" value="Pyruvate:ferredoxin (Flavodoxin) oxidoreductase"/>
    <property type="match status" value="1"/>
</dbReference>
<feature type="site" description="Important for catalytic activity" evidence="12">
    <location>
        <position position="115"/>
    </location>
</feature>
<name>A0A364NTL3_9PROT</name>
<comment type="catalytic activity">
    <reaction evidence="9 10">
        <text>oxidized [flavodoxin] + pyruvate + CoA + 2 H(+) = reduced [flavodoxin] + acetyl-CoA + CO2</text>
        <dbReference type="Rhea" id="RHEA:44140"/>
        <dbReference type="Rhea" id="RHEA-COMP:10622"/>
        <dbReference type="Rhea" id="RHEA-COMP:10623"/>
        <dbReference type="ChEBI" id="CHEBI:15361"/>
        <dbReference type="ChEBI" id="CHEBI:15378"/>
        <dbReference type="ChEBI" id="CHEBI:16526"/>
        <dbReference type="ChEBI" id="CHEBI:57287"/>
        <dbReference type="ChEBI" id="CHEBI:57288"/>
        <dbReference type="ChEBI" id="CHEBI:57618"/>
        <dbReference type="ChEBI" id="CHEBI:58210"/>
    </reaction>
</comment>
<evidence type="ECO:0000256" key="8">
    <source>
        <dbReference type="ARBA" id="ARBA00023014"/>
    </source>
</evidence>
<dbReference type="InterPro" id="IPR002880">
    <property type="entry name" value="Pyrv_Fd/Flavodoxin_OxRdtase_N"/>
</dbReference>
<sequence>MADRALITVDGNEACASVAYRVSEVAAIYPITPSSTMGELADQWASEQKKNIWGVIPEVAEMQHEGGAAGAVHGALQAGSLATTFTASQGLLLMIPNMYKIAGELTSFCMHVSARTVATHGLSIFGDHSDIMACRQTGFAMLGAASVQEAHDMAAIAHASTLHSRIPFVHFFDGFRTSHEVAKIEELTDADLHSLMDDAAIKAHRDRSLSPDHPTLRGTAQNPDTFFQMQEARNPWHDACPGIVQQEMDRFAKLTGRAYKLFDYVGHPEAERVVIIMGSGAETVHETVSALVAKGEKVGVLKVRLYRPFSVDAFISAIPPSTKAIAVMDRTKEHGAVGEPLYLDVLSALFEAKAEGRRVTTIADPVVIGGRYGLASKEFTPAMVKAVFDELSKAKPKRRFTVGINDDVTHLSLEVDASFRLDQPKVKGAVFFGLGADGTVGANKNSIKIIAENAGFQGQGYFVYDSKKSGAITISHLRFSPEHIQSAYLLEQADFVACHHFVFLDKYEVLRYAAPGATFLLNSPYSKEETWATMPREVQQEIIDKKLKVYVIDARKVALATGMGNRINTIMQTCFFALSGVLPRDEAIGHIKKAIEKTYGRKSEKIVAKNFEAVDRTLENLEQMTIPAAVTSTRSRPPIVPDNSPDFVKRVTAMMLANHGDLLPVSCFPVDGVWPTATAQYERRNIAAEIPVWDQGPCIQCNKCALVCPHAAIRAKVASPADMAAAPAAFKRMDYRGNEFKGDSYIIQVAPEDCTGCTLCVKVCPGKDKKDPSRLALRMQEKTDVIEDEKVNWDFFLGLPEVDKEKLGTPTVKSAQLLQPLFEFSGACLGCGETPYLKLMTQLWGDRLMIANATGCSSIYGGNLPSTPYAVNAEGRGPAWANSLFEDNAEFGFGFRLALDRHKDHARILLLALASQGKLPEKLANEIIHADQSSEVLIAVQRKRIEDLRRALTSINDPLARRLEQVADYLVEKVVWIVGGDGWAYDIGYGGLDHVFASGKNINILVMDTEVYSNTGGQQSKATPIGASAKFAIAGKTLPKKDLGMMAMAYEDVYVANIAFGSKDVQTTRAFQDAVSWPGVSLIVAYSHCIAHGYDLAHGLDQQKMAVDAGYWPLYRWDPRKLGTNESPLTLDSKEPNGQLAEFMKGEARFQMVERADPERYRGLVDHAEANIRRRFAMLRRFAGVPDVVPPAPKSDAAE</sequence>
<evidence type="ECO:0000256" key="11">
    <source>
        <dbReference type="PIRSR" id="PIRSR000159-1"/>
    </source>
</evidence>
<evidence type="ECO:0000313" key="16">
    <source>
        <dbReference type="Proteomes" id="UP000251075"/>
    </source>
</evidence>
<dbReference type="GO" id="GO:0022900">
    <property type="term" value="P:electron transport chain"/>
    <property type="evidence" value="ECO:0007669"/>
    <property type="project" value="InterPro"/>
</dbReference>
<evidence type="ECO:0000256" key="1">
    <source>
        <dbReference type="ARBA" id="ARBA00009032"/>
    </source>
</evidence>
<dbReference type="InterPro" id="IPR037112">
    <property type="entry name" value="Pyrv-flavodox_OxR_EKR_sf"/>
</dbReference>
<evidence type="ECO:0000256" key="4">
    <source>
        <dbReference type="ARBA" id="ARBA00022723"/>
    </source>
</evidence>
<comment type="similarity">
    <text evidence="1 10">Belongs to the pyruvate:ferredoxin/flavodoxin oxidoreductase family.</text>
</comment>
<keyword evidence="16" id="KW-1185">Reference proteome</keyword>
<evidence type="ECO:0000313" key="15">
    <source>
        <dbReference type="EMBL" id="RAU20408.1"/>
    </source>
</evidence>
<comment type="caution">
    <text evidence="15">The sequence shown here is derived from an EMBL/GenBank/DDBJ whole genome shotgun (WGS) entry which is preliminary data.</text>
</comment>
<dbReference type="PROSITE" id="PS00198">
    <property type="entry name" value="4FE4S_FER_1"/>
    <property type="match status" value="1"/>
</dbReference>
<accession>A0A364NTL3</accession>
<dbReference type="Pfam" id="PF17147">
    <property type="entry name" value="PFOR_II"/>
    <property type="match status" value="1"/>
</dbReference>
<dbReference type="InterPro" id="IPR009014">
    <property type="entry name" value="Transketo_C/PFOR_II"/>
</dbReference>
<dbReference type="EC" id="1.2.7.-" evidence="10"/>
<feature type="binding site" evidence="13">
    <location>
        <position position="701"/>
    </location>
    <ligand>
        <name>[4Fe-4S] cluster</name>
        <dbReference type="ChEBI" id="CHEBI:49883"/>
        <label>1</label>
    </ligand>
</feature>
<dbReference type="FunFam" id="3.30.70.20:FF:000022">
    <property type="entry name" value="Pyruvate:ferredoxin (Flavodoxin) oxidoreductase"/>
    <property type="match status" value="1"/>
</dbReference>
<dbReference type="InterPro" id="IPR002869">
    <property type="entry name" value="Pyrv_flavodox_OxRed_cen"/>
</dbReference>
<feature type="binding site" evidence="11">
    <location>
        <position position="833"/>
    </location>
    <ligand>
        <name>thiamine diphosphate</name>
        <dbReference type="ChEBI" id="CHEBI:58937"/>
    </ligand>
</feature>
<keyword evidence="8 13" id="KW-0411">Iron-sulfur</keyword>
<dbReference type="InterPro" id="IPR017900">
    <property type="entry name" value="4Fe4S_Fe_S_CS"/>
</dbReference>
<dbReference type="Pfam" id="PF01855">
    <property type="entry name" value="POR_N"/>
    <property type="match status" value="1"/>
</dbReference>
<reference evidence="15 16" key="1">
    <citation type="submission" date="2017-11" db="EMBL/GenBank/DDBJ databases">
        <title>Draft genome sequence of magnetotactic bacterium Magnetospirillum kuznetsovii LBB-42.</title>
        <authorList>
            <person name="Grouzdev D.S."/>
            <person name="Rysina M.S."/>
            <person name="Baslerov R.V."/>
            <person name="Koziaeva V."/>
        </authorList>
    </citation>
    <scope>NUCLEOTIDE SEQUENCE [LARGE SCALE GENOMIC DNA]</scope>
    <source>
        <strain evidence="15 16">LBB-42</strain>
    </source>
</reference>
<dbReference type="SUPFAM" id="SSF54862">
    <property type="entry name" value="4Fe-4S ferredoxins"/>
    <property type="match status" value="1"/>
</dbReference>
<feature type="binding site" evidence="13">
    <location>
        <position position="757"/>
    </location>
    <ligand>
        <name>[4Fe-4S] cluster</name>
        <dbReference type="ChEBI" id="CHEBI:49883"/>
        <label>2</label>
    </ligand>
</feature>
<dbReference type="RefSeq" id="WP_112147111.1">
    <property type="nucleotide sequence ID" value="NZ_PGTO01000024.1"/>
</dbReference>
<dbReference type="SUPFAM" id="SSF53323">
    <property type="entry name" value="Pyruvate-ferredoxin oxidoreductase, PFOR, domain III"/>
    <property type="match status" value="1"/>
</dbReference>
<keyword evidence="15" id="KW-0670">Pyruvate</keyword>
<feature type="binding site" evidence="13">
    <location>
        <position position="831"/>
    </location>
    <ligand>
        <name>[4Fe-4S] cluster</name>
        <dbReference type="ChEBI" id="CHEBI:49883"/>
        <label>3</label>
    </ligand>
</feature>
<organism evidence="15 16">
    <name type="scientific">Paramagnetospirillum kuznetsovii</name>
    <dbReference type="NCBI Taxonomy" id="2053833"/>
    <lineage>
        <taxon>Bacteria</taxon>
        <taxon>Pseudomonadati</taxon>
        <taxon>Pseudomonadota</taxon>
        <taxon>Alphaproteobacteria</taxon>
        <taxon>Rhodospirillales</taxon>
        <taxon>Magnetospirillaceae</taxon>
        <taxon>Paramagnetospirillum</taxon>
    </lineage>
</organism>
<dbReference type="Pfam" id="PF12838">
    <property type="entry name" value="Fer4_7"/>
    <property type="match status" value="1"/>
</dbReference>
<feature type="binding site" evidence="13">
    <location>
        <position position="760"/>
    </location>
    <ligand>
        <name>[4Fe-4S] cluster</name>
        <dbReference type="ChEBI" id="CHEBI:49883"/>
        <label>2</label>
    </ligand>
</feature>
<dbReference type="Pfam" id="PF02775">
    <property type="entry name" value="TPP_enzyme_C"/>
    <property type="match status" value="1"/>
</dbReference>
<dbReference type="GO" id="GO:0030976">
    <property type="term" value="F:thiamine pyrophosphate binding"/>
    <property type="evidence" value="ECO:0007669"/>
    <property type="project" value="InterPro"/>
</dbReference>
<dbReference type="InterPro" id="IPR033412">
    <property type="entry name" value="PFOR_II"/>
</dbReference>
<comment type="cofactor">
    <cofactor evidence="13">
        <name>[4Fe-4S] cluster</name>
        <dbReference type="ChEBI" id="CHEBI:49883"/>
    </cofactor>
    <text evidence="13">Binds 3 [4Fe-4S] clusters per subunit.</text>
</comment>
<dbReference type="PIRSF" id="PIRSF000159">
    <property type="entry name" value="NifJ"/>
    <property type="match status" value="1"/>
</dbReference>
<keyword evidence="7 13" id="KW-0408">Iron</keyword>
<dbReference type="PANTHER" id="PTHR32154">
    <property type="entry name" value="PYRUVATE-FLAVODOXIN OXIDOREDUCTASE-RELATED"/>
    <property type="match status" value="1"/>
</dbReference>
<feature type="site" description="Important for catalytic activity" evidence="12">
    <location>
        <position position="1014"/>
    </location>
</feature>
<evidence type="ECO:0000256" key="10">
    <source>
        <dbReference type="PIRNR" id="PIRNR000159"/>
    </source>
</evidence>
<dbReference type="PANTHER" id="PTHR32154:SF0">
    <property type="entry name" value="PYRUVATE-FLAVODOXIN OXIDOREDUCTASE-RELATED"/>
    <property type="match status" value="1"/>
</dbReference>
<dbReference type="InterPro" id="IPR019752">
    <property type="entry name" value="Pyrv/ketoisovalerate_OxRed_cat"/>
</dbReference>
<keyword evidence="3 13" id="KW-0004">4Fe-4S</keyword>
<evidence type="ECO:0000256" key="3">
    <source>
        <dbReference type="ARBA" id="ARBA00022485"/>
    </source>
</evidence>
<feature type="domain" description="4Fe-4S ferredoxin-type" evidence="14">
    <location>
        <begin position="689"/>
        <end position="718"/>
    </location>
</feature>
<dbReference type="CDD" id="cd07034">
    <property type="entry name" value="TPP_PYR_PFOR_IOR-alpha_like"/>
    <property type="match status" value="1"/>
</dbReference>
<dbReference type="SUPFAM" id="SSF52922">
    <property type="entry name" value="TK C-terminal domain-like"/>
    <property type="match status" value="1"/>
</dbReference>
<feature type="binding site" evidence="13">
    <location>
        <position position="828"/>
    </location>
    <ligand>
        <name>[4Fe-4S] cluster</name>
        <dbReference type="ChEBI" id="CHEBI:49883"/>
        <label>3</label>
    </ligand>
</feature>
<feature type="binding site" evidence="13">
    <location>
        <position position="764"/>
    </location>
    <ligand>
        <name>[4Fe-4S] cluster</name>
        <dbReference type="ChEBI" id="CHEBI:49883"/>
        <label>1</label>
    </ligand>
</feature>
<dbReference type="InterPro" id="IPR019456">
    <property type="entry name" value="Pyrv-flavodox_OxRtase_EKR"/>
</dbReference>
<dbReference type="AlphaFoldDB" id="A0A364NTL3"/>
<evidence type="ECO:0000256" key="7">
    <source>
        <dbReference type="ARBA" id="ARBA00023004"/>
    </source>
</evidence>
<feature type="binding site" evidence="11">
    <location>
        <position position="32"/>
    </location>
    <ligand>
        <name>pyruvate</name>
        <dbReference type="ChEBI" id="CHEBI:15361"/>
    </ligand>
</feature>
<feature type="site" description="Important for catalytic activity" evidence="12">
    <location>
        <position position="65"/>
    </location>
</feature>
<feature type="binding site" evidence="13">
    <location>
        <position position="856"/>
    </location>
    <ligand>
        <name>[4Fe-4S] cluster</name>
        <dbReference type="ChEBI" id="CHEBI:49883"/>
        <label>3</label>
    </ligand>
</feature>
<keyword evidence="5 10" id="KW-0249">Electron transport</keyword>
<gene>
    <name evidence="15" type="primary">nifJ</name>
    <name evidence="15" type="ORF">CU669_18575</name>
</gene>
<proteinExistence type="inferred from homology"/>
<evidence type="ECO:0000256" key="12">
    <source>
        <dbReference type="PIRSR" id="PIRSR000159-2"/>
    </source>
</evidence>
<keyword evidence="6 10" id="KW-0560">Oxidoreductase</keyword>
<evidence type="ECO:0000256" key="5">
    <source>
        <dbReference type="ARBA" id="ARBA00022982"/>
    </source>
</evidence>
<dbReference type="EMBL" id="PGTO01000024">
    <property type="protein sequence ID" value="RAU20408.1"/>
    <property type="molecule type" value="Genomic_DNA"/>
</dbReference>
<comment type="function">
    <text evidence="10">Oxidoreductase required for the transfer of electrons from pyruvate to flavodoxin.</text>
</comment>
<feature type="binding site" evidence="11">
    <location>
        <begin position="1009"/>
        <end position="1014"/>
    </location>
    <ligand>
        <name>thiamine diphosphate</name>
        <dbReference type="ChEBI" id="CHEBI:58937"/>
    </ligand>
</feature>
<protein>
    <recommendedName>
        <fullName evidence="10">Pyruvate-flavodoxin oxidoreductase</fullName>
        <ecNumber evidence="10">1.2.7.-</ecNumber>
    </recommendedName>
</protein>
<feature type="binding site" evidence="11">
    <location>
        <position position="856"/>
    </location>
    <ligand>
        <name>thiamine diphosphate</name>
        <dbReference type="ChEBI" id="CHEBI:58937"/>
    </ligand>
</feature>
<evidence type="ECO:0000256" key="6">
    <source>
        <dbReference type="ARBA" id="ARBA00023002"/>
    </source>
</evidence>
<evidence type="ECO:0000259" key="14">
    <source>
        <dbReference type="PROSITE" id="PS51379"/>
    </source>
</evidence>